<accession>A0A286IFJ1</accession>
<dbReference type="Proteomes" id="UP000219465">
    <property type="component" value="Unassembled WGS sequence"/>
</dbReference>
<gene>
    <name evidence="2" type="ORF">SAMN05877838_3786</name>
</gene>
<name>A0A286IFJ1_9HYPH</name>
<dbReference type="GO" id="GO:0019058">
    <property type="term" value="P:viral life cycle"/>
    <property type="evidence" value="ECO:0007669"/>
    <property type="project" value="InterPro"/>
</dbReference>
<dbReference type="Gene3D" id="3.30.1580.10">
    <property type="entry name" value="Head-to-tail joining protein W"/>
    <property type="match status" value="1"/>
</dbReference>
<proteinExistence type="predicted"/>
<sequence length="210" mass="21477">MANRNFEISGLDGPLTIMASGFINEADSTVTGRVTRIDSDTLAVETASITGTVTGSAPETLAFASIAATLDLSVTGTIADVGIIAAAATLDGVTVIAMSGASNNRIVSHATAQHEADAAGVTALGVPADDPCALLAVLKKARWELLSGQAVSRVTAPGGRDVTFQKGDLAELAKEIARLEAECRAANGDAAVTPSNTPRTRRAIRFNPYL</sequence>
<evidence type="ECO:0000313" key="2">
    <source>
        <dbReference type="EMBL" id="SOE18842.1"/>
    </source>
</evidence>
<evidence type="ECO:0000313" key="3">
    <source>
        <dbReference type="Proteomes" id="UP000219465"/>
    </source>
</evidence>
<keyword evidence="3" id="KW-1185">Reference proteome</keyword>
<feature type="coiled-coil region" evidence="1">
    <location>
        <begin position="162"/>
        <end position="189"/>
    </location>
</feature>
<keyword evidence="1" id="KW-0175">Coiled coil</keyword>
<reference evidence="3" key="1">
    <citation type="submission" date="2017-08" db="EMBL/GenBank/DDBJ databases">
        <authorList>
            <person name="Varghese N."/>
            <person name="Submissions S."/>
        </authorList>
    </citation>
    <scope>NUCLEOTIDE SEQUENCE [LARGE SCALE GENOMIC DNA]</scope>
    <source>
        <strain evidence="3">KCTC 23107</strain>
    </source>
</reference>
<dbReference type="EMBL" id="OCPC01000006">
    <property type="protein sequence ID" value="SOE18842.1"/>
    <property type="molecule type" value="Genomic_DNA"/>
</dbReference>
<dbReference type="InterPro" id="IPR036626">
    <property type="entry name" value="GpW_sf"/>
</dbReference>
<protein>
    <submittedName>
        <fullName evidence="2">GpW protein</fullName>
    </submittedName>
</protein>
<dbReference type="AlphaFoldDB" id="A0A286IFJ1"/>
<dbReference type="RefSeq" id="WP_097109302.1">
    <property type="nucleotide sequence ID" value="NZ_OCPC01000006.1"/>
</dbReference>
<evidence type="ECO:0000256" key="1">
    <source>
        <dbReference type="SAM" id="Coils"/>
    </source>
</evidence>
<organism evidence="2 3">
    <name type="scientific">Hoeflea halophila</name>
    <dbReference type="NCBI Taxonomy" id="714899"/>
    <lineage>
        <taxon>Bacteria</taxon>
        <taxon>Pseudomonadati</taxon>
        <taxon>Pseudomonadota</taxon>
        <taxon>Alphaproteobacteria</taxon>
        <taxon>Hyphomicrobiales</taxon>
        <taxon>Rhizobiaceae</taxon>
        <taxon>Hoeflea</taxon>
    </lineage>
</organism>
<dbReference type="SUPFAM" id="SSF64210">
    <property type="entry name" value="Head-to-tail joining protein W, gpW"/>
    <property type="match status" value="1"/>
</dbReference>